<evidence type="ECO:0000313" key="1">
    <source>
        <dbReference type="EMBL" id="KNG87652.1"/>
    </source>
</evidence>
<proteinExistence type="predicted"/>
<keyword evidence="2" id="KW-1185">Reference proteome</keyword>
<reference evidence="1 2" key="1">
    <citation type="submission" date="2014-06" db="EMBL/GenBank/DDBJ databases">
        <title>The Genome of the Aflatoxigenic Filamentous Fungus Aspergillus nomius.</title>
        <authorList>
            <person name="Moore M.G."/>
            <person name="Shannon B.M."/>
            <person name="Brian M.M."/>
        </authorList>
    </citation>
    <scope>NUCLEOTIDE SEQUENCE [LARGE SCALE GENOMIC DNA]</scope>
    <source>
        <strain evidence="1 2">NRRL 13137</strain>
    </source>
</reference>
<organism evidence="1 2">
    <name type="scientific">Aspergillus nomiae NRRL (strain ATCC 15546 / NRRL 13137 / CBS 260.88 / M93)</name>
    <dbReference type="NCBI Taxonomy" id="1509407"/>
    <lineage>
        <taxon>Eukaryota</taxon>
        <taxon>Fungi</taxon>
        <taxon>Dikarya</taxon>
        <taxon>Ascomycota</taxon>
        <taxon>Pezizomycotina</taxon>
        <taxon>Eurotiomycetes</taxon>
        <taxon>Eurotiomycetidae</taxon>
        <taxon>Eurotiales</taxon>
        <taxon>Aspergillaceae</taxon>
        <taxon>Aspergillus</taxon>
        <taxon>Aspergillus subgen. Circumdati</taxon>
    </lineage>
</organism>
<evidence type="ECO:0000313" key="2">
    <source>
        <dbReference type="Proteomes" id="UP000037505"/>
    </source>
</evidence>
<dbReference type="GeneID" id="26805948"/>
<dbReference type="RefSeq" id="XP_015408575.1">
    <property type="nucleotide sequence ID" value="XM_015549401.1"/>
</dbReference>
<accession>A0A0L1J7D3</accession>
<comment type="caution">
    <text evidence="1">The sequence shown here is derived from an EMBL/GenBank/DDBJ whole genome shotgun (WGS) entry which is preliminary data.</text>
</comment>
<sequence length="216" mass="25023">MWAMSLSRRRFVRILTPGLLYDTPARYPHSNAYPETHEVLCFIARFTTIHAGITMQSQTSLLLEAHSKSAPRTIQTSQDGASDYLARQIQNLLNGNDGTQQLQPKPAALPFVLSLYYCQPMNPWSFSPSSLKEHCHTALLSLKWLPVIHWKYPKSMRKRRSKILSPGRRLRWLPQEKYLLLEFRRDRKLSWCDVTKLSSDQFAGRSEDDISMDDTI</sequence>
<gene>
    <name evidence="1" type="ORF">ANOM_004144</name>
</gene>
<feature type="non-terminal residue" evidence="1">
    <location>
        <position position="216"/>
    </location>
</feature>
<protein>
    <submittedName>
        <fullName evidence="1">Uncharacterized protein</fullName>
    </submittedName>
</protein>
<dbReference type="AlphaFoldDB" id="A0A0L1J7D3"/>
<dbReference type="Proteomes" id="UP000037505">
    <property type="component" value="Unassembled WGS sequence"/>
</dbReference>
<dbReference type="EMBL" id="JNOM01000074">
    <property type="protein sequence ID" value="KNG87652.1"/>
    <property type="molecule type" value="Genomic_DNA"/>
</dbReference>
<name>A0A0L1J7D3_ASPN3</name>